<evidence type="ECO:0000256" key="3">
    <source>
        <dbReference type="ARBA" id="ARBA00022840"/>
    </source>
</evidence>
<dbReference type="PANTHER" id="PTHR30258:SF2">
    <property type="entry name" value="COMG OPERON PROTEIN 1"/>
    <property type="match status" value="1"/>
</dbReference>
<evidence type="ECO:0000256" key="4">
    <source>
        <dbReference type="SAM" id="MobiDB-lite"/>
    </source>
</evidence>
<dbReference type="SUPFAM" id="SSF52540">
    <property type="entry name" value="P-loop containing nucleoside triphosphate hydrolases"/>
    <property type="match status" value="1"/>
</dbReference>
<dbReference type="Pfam" id="PF05157">
    <property type="entry name" value="MshEN"/>
    <property type="match status" value="1"/>
</dbReference>
<accession>A0ABY5PD88</accession>
<evidence type="ECO:0000313" key="7">
    <source>
        <dbReference type="Proteomes" id="UP001058860"/>
    </source>
</evidence>
<evidence type="ECO:0000313" key="6">
    <source>
        <dbReference type="EMBL" id="UUY02644.1"/>
    </source>
</evidence>
<dbReference type="Pfam" id="PF00437">
    <property type="entry name" value="T2SSE"/>
    <property type="match status" value="1"/>
</dbReference>
<comment type="similarity">
    <text evidence="1">Belongs to the GSP E family.</text>
</comment>
<dbReference type="InterPro" id="IPR037257">
    <property type="entry name" value="T2SS_E_N_sf"/>
</dbReference>
<evidence type="ECO:0000256" key="2">
    <source>
        <dbReference type="ARBA" id="ARBA00022741"/>
    </source>
</evidence>
<proteinExistence type="inferred from homology"/>
<organism evidence="6 7">
    <name type="scientific">Svornostia abyssi</name>
    <dbReference type="NCBI Taxonomy" id="2898438"/>
    <lineage>
        <taxon>Bacteria</taxon>
        <taxon>Bacillati</taxon>
        <taxon>Actinomycetota</taxon>
        <taxon>Thermoleophilia</taxon>
        <taxon>Solirubrobacterales</taxon>
        <taxon>Baekduiaceae</taxon>
        <taxon>Svornostia</taxon>
    </lineage>
</organism>
<dbReference type="SUPFAM" id="SSF160246">
    <property type="entry name" value="EspE N-terminal domain-like"/>
    <property type="match status" value="1"/>
</dbReference>
<dbReference type="InterPro" id="IPR007831">
    <property type="entry name" value="T2SS_GspE_N"/>
</dbReference>
<protein>
    <submittedName>
        <fullName evidence="6">Flp pilus assembly complex ATPase component TadA</fullName>
    </submittedName>
</protein>
<feature type="compositionally biased region" description="Pro residues" evidence="4">
    <location>
        <begin position="1"/>
        <end position="15"/>
    </location>
</feature>
<evidence type="ECO:0000259" key="5">
    <source>
        <dbReference type="PROSITE" id="PS00662"/>
    </source>
</evidence>
<name>A0ABY5PD88_9ACTN</name>
<dbReference type="PANTHER" id="PTHR30258">
    <property type="entry name" value="TYPE II SECRETION SYSTEM PROTEIN GSPE-RELATED"/>
    <property type="match status" value="1"/>
</dbReference>
<dbReference type="InterPro" id="IPR027417">
    <property type="entry name" value="P-loop_NTPase"/>
</dbReference>
<gene>
    <name evidence="6" type="primary">tadA</name>
    <name evidence="6" type="ORF">LRS13_18395</name>
</gene>
<dbReference type="Gene3D" id="3.40.50.300">
    <property type="entry name" value="P-loop containing nucleotide triphosphate hydrolases"/>
    <property type="match status" value="1"/>
</dbReference>
<dbReference type="Gene3D" id="3.30.450.90">
    <property type="match status" value="1"/>
</dbReference>
<evidence type="ECO:0000256" key="1">
    <source>
        <dbReference type="ARBA" id="ARBA00006611"/>
    </source>
</evidence>
<dbReference type="EMBL" id="CP088295">
    <property type="protein sequence ID" value="UUY02644.1"/>
    <property type="molecule type" value="Genomic_DNA"/>
</dbReference>
<dbReference type="CDD" id="cd01129">
    <property type="entry name" value="PulE-GspE-like"/>
    <property type="match status" value="1"/>
</dbReference>
<keyword evidence="7" id="KW-1185">Reference proteome</keyword>
<keyword evidence="3" id="KW-0067">ATP-binding</keyword>
<dbReference type="InterPro" id="IPR001482">
    <property type="entry name" value="T2SS/T4SS_dom"/>
</dbReference>
<dbReference type="Gene3D" id="3.30.300.160">
    <property type="entry name" value="Type II secretion system, protein E, N-terminal domain"/>
    <property type="match status" value="1"/>
</dbReference>
<dbReference type="Proteomes" id="UP001058860">
    <property type="component" value="Chromosome"/>
</dbReference>
<sequence>MEAARIPPPAAPAPVPGQDQISGERYRLRPGKLLGDVIVELNLARRVDVEGAVVAARGSGKRMGDVLIERGILTSDDLANAVAARFGLPRLSLDGQRVDISAANLLDIEVARRLQALPVAFGESDTLIVAMVEPSNVLAVDDISMITGRGVRPAIVSSDEFEVLIGQVSQLEHAVSEVTEQEELEALPDPNDELDPALGDDAPAVRLVRSIIAEAIQRRASDIHLEPSEGGMRVRFRIDGVVNVASTIPANMAPAVISRIKVIADLDIAERRLPQDGRVGLQVEGRKVDLRVVSVPLVNGESVVMRILDSGGELLRLDEVGMDEEDRGKLIKAITSANGGILTTGPTGSGKTTTLYGCLAEILSDDHTIMTIEDPVEYRLGGIKQLQINPKTGLTFATGLKAAMRADPDVIMVGEIRDPESANIAVQAAITGHLVLSTLHTNNAATTVTRLSEMGVPPYLVASAITCVVGQRLCRRLCPDCRRPVTVPAGSVGLPGAEPVTIYEPYGCNACGKAGYRGRVGLYEVLVMTERLRRLTVENADADTIAKAAVEEGMRTMRDDGMNKVRAGLTSVAEVERVTAAA</sequence>
<reference evidence="7" key="1">
    <citation type="submission" date="2021-11" db="EMBL/GenBank/DDBJ databases">
        <title>Cultivation dependent microbiological survey of springs from the worlds oldest radium mine currently devoted to the extraction of radon-saturated water.</title>
        <authorList>
            <person name="Kapinusova G."/>
            <person name="Smrhova T."/>
            <person name="Strejcek M."/>
            <person name="Suman J."/>
            <person name="Jani K."/>
            <person name="Pajer P."/>
            <person name="Uhlik O."/>
        </authorList>
    </citation>
    <scope>NUCLEOTIDE SEQUENCE [LARGE SCALE GENOMIC DNA]</scope>
    <source>
        <strain evidence="7">J379</strain>
    </source>
</reference>
<feature type="domain" description="Bacterial type II secretion system protein E" evidence="5">
    <location>
        <begin position="404"/>
        <end position="418"/>
    </location>
</feature>
<feature type="region of interest" description="Disordered" evidence="4">
    <location>
        <begin position="1"/>
        <end position="21"/>
    </location>
</feature>
<dbReference type="PROSITE" id="PS00662">
    <property type="entry name" value="T2SP_E"/>
    <property type="match status" value="1"/>
</dbReference>
<keyword evidence="2" id="KW-0547">Nucleotide-binding</keyword>
<dbReference type="RefSeq" id="WP_353863168.1">
    <property type="nucleotide sequence ID" value="NZ_CP088295.1"/>
</dbReference>